<comment type="caution">
    <text evidence="2">The sequence shown here is derived from an EMBL/GenBank/DDBJ whole genome shotgun (WGS) entry which is preliminary data.</text>
</comment>
<keyword evidence="1" id="KW-0812">Transmembrane</keyword>
<evidence type="ECO:0000313" key="2">
    <source>
        <dbReference type="EMBL" id="OWZ14552.1"/>
    </source>
</evidence>
<dbReference type="AlphaFoldDB" id="A0A225WAG4"/>
<feature type="transmembrane region" description="Helical" evidence="1">
    <location>
        <begin position="182"/>
        <end position="204"/>
    </location>
</feature>
<proteinExistence type="predicted"/>
<dbReference type="Proteomes" id="UP000198211">
    <property type="component" value="Unassembled WGS sequence"/>
</dbReference>
<keyword evidence="1" id="KW-0472">Membrane</keyword>
<dbReference type="OrthoDB" id="88449at2759"/>
<feature type="transmembrane region" description="Helical" evidence="1">
    <location>
        <begin position="35"/>
        <end position="53"/>
    </location>
</feature>
<accession>A0A225WAG4</accession>
<dbReference type="STRING" id="4795.A0A225WAG4"/>
<evidence type="ECO:0000313" key="3">
    <source>
        <dbReference type="Proteomes" id="UP000198211"/>
    </source>
</evidence>
<gene>
    <name evidence="2" type="ORF">PHMEG_00011952</name>
</gene>
<dbReference type="EMBL" id="NBNE01001312">
    <property type="protein sequence ID" value="OWZ14552.1"/>
    <property type="molecule type" value="Genomic_DNA"/>
</dbReference>
<keyword evidence="3" id="KW-1185">Reference proteome</keyword>
<organism evidence="2 3">
    <name type="scientific">Phytophthora megakarya</name>
    <dbReference type="NCBI Taxonomy" id="4795"/>
    <lineage>
        <taxon>Eukaryota</taxon>
        <taxon>Sar</taxon>
        <taxon>Stramenopiles</taxon>
        <taxon>Oomycota</taxon>
        <taxon>Peronosporomycetes</taxon>
        <taxon>Peronosporales</taxon>
        <taxon>Peronosporaceae</taxon>
        <taxon>Phytophthora</taxon>
    </lineage>
</organism>
<feature type="non-terminal residue" evidence="2">
    <location>
        <position position="1"/>
    </location>
</feature>
<name>A0A225WAG4_9STRA</name>
<evidence type="ECO:0000256" key="1">
    <source>
        <dbReference type="SAM" id="Phobius"/>
    </source>
</evidence>
<reference evidence="3" key="1">
    <citation type="submission" date="2017-03" db="EMBL/GenBank/DDBJ databases">
        <title>Phytopthora megakarya and P. palmivora, two closely related causual agents of cacao black pod achieved similar genome size and gene model numbers by different mechanisms.</title>
        <authorList>
            <person name="Ali S."/>
            <person name="Shao J."/>
            <person name="Larry D.J."/>
            <person name="Kronmiller B."/>
            <person name="Shen D."/>
            <person name="Strem M.D."/>
            <person name="Melnick R.L."/>
            <person name="Guiltinan M.J."/>
            <person name="Tyler B.M."/>
            <person name="Meinhardt L.W."/>
            <person name="Bailey B.A."/>
        </authorList>
    </citation>
    <scope>NUCLEOTIDE SEQUENCE [LARGE SCALE GENOMIC DNA]</scope>
    <source>
        <strain evidence="3">zdho120</strain>
    </source>
</reference>
<protein>
    <submittedName>
        <fullName evidence="2">Uncharacterized protein</fullName>
    </submittedName>
</protein>
<keyword evidence="1" id="KW-1133">Transmembrane helix</keyword>
<sequence length="222" mass="25650">FGGGNRKTKKWFAQVVYEGRTKSSLSRCIKKHIKLNWFLFKFLSLAASIFRTLPMSDMFKPYVTEVQNCFRKGAPHTLENNKHLPDMSYSHQWLNHTHNFVDPSTNAQSNPSEGVWEVKGKARMKCERGMRKTVVPSYLDEWLCRSWYFEADKNKTLTSEYFHGLVDGIKAVVIIKNSGYTIVYGMLFLVSVVYTFAGLVYPCARLPRRHVPKLSTAHIRVC</sequence>